<evidence type="ECO:0000256" key="2">
    <source>
        <dbReference type="ARBA" id="ARBA00022729"/>
    </source>
</evidence>
<evidence type="ECO:0000256" key="5">
    <source>
        <dbReference type="SAM" id="MobiDB-lite"/>
    </source>
</evidence>
<dbReference type="SUPFAM" id="SSF49344">
    <property type="entry name" value="CBD9-like"/>
    <property type="match status" value="1"/>
</dbReference>
<evidence type="ECO:0000256" key="3">
    <source>
        <dbReference type="ARBA" id="ARBA00022764"/>
    </source>
</evidence>
<comment type="subcellular location">
    <subcellularLocation>
        <location evidence="1">Periplasm</location>
    </subcellularLocation>
</comment>
<evidence type="ECO:0000256" key="4">
    <source>
        <dbReference type="ARBA" id="ARBA00023239"/>
    </source>
</evidence>
<gene>
    <name evidence="7" type="ORF">IDH45_22235</name>
</gene>
<keyword evidence="4" id="KW-0456">Lyase</keyword>
<dbReference type="GO" id="GO:0016829">
    <property type="term" value="F:lyase activity"/>
    <property type="evidence" value="ECO:0007669"/>
    <property type="project" value="UniProtKB-KW"/>
</dbReference>
<dbReference type="InterPro" id="IPR008929">
    <property type="entry name" value="Chondroitin_lyas"/>
</dbReference>
<dbReference type="Gene3D" id="1.50.10.100">
    <property type="entry name" value="Chondroitin AC/alginate lyase"/>
    <property type="match status" value="1"/>
</dbReference>
<evidence type="ECO:0000313" key="7">
    <source>
        <dbReference type="EMBL" id="MBD2864704.1"/>
    </source>
</evidence>
<reference evidence="7" key="1">
    <citation type="submission" date="2020-09" db="EMBL/GenBank/DDBJ databases">
        <title>A novel bacterium of genus Paenibacillus, isolated from South China Sea.</title>
        <authorList>
            <person name="Huang H."/>
            <person name="Mo K."/>
            <person name="Hu Y."/>
        </authorList>
    </citation>
    <scope>NUCLEOTIDE SEQUENCE</scope>
    <source>
        <strain evidence="7">IB182363</strain>
    </source>
</reference>
<organism evidence="7 8">
    <name type="scientific">Paenibacillus oceani</name>
    <dbReference type="NCBI Taxonomy" id="2772510"/>
    <lineage>
        <taxon>Bacteria</taxon>
        <taxon>Bacillati</taxon>
        <taxon>Bacillota</taxon>
        <taxon>Bacilli</taxon>
        <taxon>Bacillales</taxon>
        <taxon>Paenibacillaceae</taxon>
        <taxon>Paenibacillus</taxon>
    </lineage>
</organism>
<evidence type="ECO:0000256" key="1">
    <source>
        <dbReference type="ARBA" id="ARBA00004418"/>
    </source>
</evidence>
<name>A0A927CAY8_9BACL</name>
<dbReference type="InterPro" id="IPR012480">
    <property type="entry name" value="Hepar_II_III_C"/>
</dbReference>
<keyword evidence="3" id="KW-0574">Periplasm</keyword>
<feature type="domain" description="Heparinase II/III-like C-terminal" evidence="6">
    <location>
        <begin position="694"/>
        <end position="772"/>
    </location>
</feature>
<dbReference type="RefSeq" id="WP_190930331.1">
    <property type="nucleotide sequence ID" value="NZ_JACXJA010000032.1"/>
</dbReference>
<accession>A0A927CAY8</accession>
<dbReference type="Gene3D" id="2.70.98.70">
    <property type="match status" value="1"/>
</dbReference>
<dbReference type="Proteomes" id="UP000639396">
    <property type="component" value="Unassembled WGS sequence"/>
</dbReference>
<dbReference type="PANTHER" id="PTHR39210:SF1">
    <property type="entry name" value="HEPARIN-SULFATE LYASE"/>
    <property type="match status" value="1"/>
</dbReference>
<feature type="region of interest" description="Disordered" evidence="5">
    <location>
        <begin position="1193"/>
        <end position="1214"/>
    </location>
</feature>
<evidence type="ECO:0000313" key="8">
    <source>
        <dbReference type="Proteomes" id="UP000639396"/>
    </source>
</evidence>
<dbReference type="EMBL" id="JACXJA010000032">
    <property type="protein sequence ID" value="MBD2864704.1"/>
    <property type="molecule type" value="Genomic_DNA"/>
</dbReference>
<proteinExistence type="predicted"/>
<keyword evidence="8" id="KW-1185">Reference proteome</keyword>
<dbReference type="Pfam" id="PF07940">
    <property type="entry name" value="Hepar_II_III_C"/>
    <property type="match status" value="1"/>
</dbReference>
<keyword evidence="2" id="KW-0732">Signal</keyword>
<dbReference type="AlphaFoldDB" id="A0A927CAY8"/>
<dbReference type="GO" id="GO:0042597">
    <property type="term" value="C:periplasmic space"/>
    <property type="evidence" value="ECO:0007669"/>
    <property type="project" value="UniProtKB-SubCell"/>
</dbReference>
<protein>
    <submittedName>
        <fullName evidence="7">Heparinase II/III family protein</fullName>
    </submittedName>
</protein>
<dbReference type="Gene3D" id="2.60.40.1190">
    <property type="match status" value="1"/>
</dbReference>
<dbReference type="PANTHER" id="PTHR39210">
    <property type="entry name" value="HEPARIN-SULFATE LYASE"/>
    <property type="match status" value="1"/>
</dbReference>
<comment type="caution">
    <text evidence="7">The sequence shown here is derived from an EMBL/GenBank/DDBJ whole genome shotgun (WGS) entry which is preliminary data.</text>
</comment>
<evidence type="ECO:0000259" key="6">
    <source>
        <dbReference type="Pfam" id="PF07940"/>
    </source>
</evidence>
<dbReference type="SUPFAM" id="SSF48230">
    <property type="entry name" value="Chondroitin AC/alginate lyase"/>
    <property type="match status" value="1"/>
</dbReference>
<sequence length="1214" mass="134220">MNTNKWAVLAEMPLTPAADGGLAEQEWSEAALLDDFRTAYLNERVADGPRYKLAYDSTHLYIAGTFASVDRPVLDKIELIVSTMKPGEPHYIVSIPVTPAAKTIKTGWGEADLQPINVQVKDCSLRDVGDRTVVEAKVSWSSLGSVPPSPGTHWRMNVVHVHHLGSKPLISWVPVRTSRFWDTGSSIVMVNGNVIDEGRLGSLFFAKTPAGRRWVPQEAGLRYVDFTHKEVSFKEDGITGSQQSEFSLKWKSPAGDWMPLPRIISGADGTRRVLTFEHPPVSARGLIELQVYVYRGDCPDDGLFAILSFDRDEWIEAGLAVSAKADSAESPVRVQPKPASRHVLLTLELIPDKSGFIFTGLPEMPELHPDQLFKLSDDRRSLVSIKTGSVYPNALYPETKVVTAINRKGEAVDYPYYEDETGKRYFLSARLWYLQRHYTVAETETIAGSDALGAARLLYRFAEVYEGYVPTTDYIWHNYPISITSGPPFNYWGGMWCRWSVAELNSLRPLLRAYDRVKQTNAFDVLSEEVGEDVERKIVRDMFIPSIQYALAYPYVLGNMNFTQWLGLIEAGKTLNEPDYIHNAFQWMEDYVETQFLSDGYWREVAPSYHVQSTNGLAQAADALSGYSDPDGYVSPRTGRRFDNLDMRTVYPAIGMSVRNNNLLVYPDGKLLPLQDAWASDMAGSPLLDAGPLLMPAAGIARLAGGTGADQTQVWLQFEPKYGHNHYGPLQLNLYAAGQELLPDLGYTYTKDRAFTLSAIGHNTVVVDGKDMKIDDVSKHGGRIGLFAPIGDVQAMRADQKEAYEGVEQYSREPWLILFPGAEEGEGYLVDLFRVSGGSRHEYTLQGDANRDAWFETALELGGYGPHLLPPGTKVKEAEQFNERGSAEGHYYGYISIRNVKRARLSGDRYEVTLVTSENGAEKAKMNITGLLEPGGNELYLARSPSIRSTRLSGKSADTNDEASKYDMPKLVLRRDGTRLQSTFVTVMEPYAGAAGPRIKTIERLQLSEGPEGALAIRVTYGGITDLLISSTGHPDQTIVADGVTMRGKMGFVRTEDGVVRSMYLIGGTLLSAGGVTFTGTGTIQGEIASTKRKANGDPYNGIVTRTPIGADAADAMRGAYVVVTHPDESTRGYRIKETIGDSGSTVIVFDEYDPGFDIRPDGTSSMSYYPAKRWNGAHTFTFDSINVYDSRSPEQELEPVHQQAGKAPHSVQH</sequence>